<organism evidence="2 3">
    <name type="scientific">Actinacidiphila reveromycinica</name>
    <dbReference type="NCBI Taxonomy" id="659352"/>
    <lineage>
        <taxon>Bacteria</taxon>
        <taxon>Bacillati</taxon>
        <taxon>Actinomycetota</taxon>
        <taxon>Actinomycetes</taxon>
        <taxon>Kitasatosporales</taxon>
        <taxon>Streptomycetaceae</taxon>
        <taxon>Actinacidiphila</taxon>
    </lineage>
</organism>
<sequence length="91" mass="9839">MTSRGRSRPRRLYQEPEAVTWAREKSGLTKRALADLVGISEQLMGEIESGWRSATPANLLKIAEALNCPIVVLERKRLSGGGAPPGGTPAR</sequence>
<dbReference type="PROSITE" id="PS50943">
    <property type="entry name" value="HTH_CROC1"/>
    <property type="match status" value="1"/>
</dbReference>
<dbReference type="EMBL" id="AP018365">
    <property type="protein sequence ID" value="BBA98538.1"/>
    <property type="molecule type" value="Genomic_DNA"/>
</dbReference>
<dbReference type="SUPFAM" id="SSF47413">
    <property type="entry name" value="lambda repressor-like DNA-binding domains"/>
    <property type="match status" value="1"/>
</dbReference>
<reference evidence="2 3" key="4">
    <citation type="journal article" date="2020" name="Sci. Rep.">
        <title>beta-carboline chemical signals induce reveromycin production through a LuxR family regulator in Streptomyces sp. SN-593.</title>
        <authorList>
            <person name="Panthee S."/>
            <person name="Kito N."/>
            <person name="Hayashi T."/>
            <person name="Shimizu T."/>
            <person name="Ishikawa J."/>
            <person name="Hamamoto H."/>
            <person name="Osada H."/>
            <person name="Takahashi S."/>
        </authorList>
    </citation>
    <scope>NUCLEOTIDE SEQUENCE [LARGE SCALE GENOMIC DNA]</scope>
    <source>
        <strain evidence="2 3">SN-593</strain>
    </source>
</reference>
<proteinExistence type="predicted"/>
<keyword evidence="3" id="KW-1185">Reference proteome</keyword>
<dbReference type="InterPro" id="IPR010982">
    <property type="entry name" value="Lambda_DNA-bd_dom_sf"/>
</dbReference>
<dbReference type="Gene3D" id="1.10.260.40">
    <property type="entry name" value="lambda repressor-like DNA-binding domains"/>
    <property type="match status" value="1"/>
</dbReference>
<dbReference type="AlphaFoldDB" id="A0A7U3UTU5"/>
<reference evidence="2 3" key="2">
    <citation type="journal article" date="2011" name="J. Antibiot.">
        <title>Furaquinocins I and J: novel polyketide isoprenoid hybrid compounds from Streptomyces reveromyceticus SN-593.</title>
        <authorList>
            <person name="Panthee S."/>
            <person name="Takahashi S."/>
            <person name="Takagi H."/>
            <person name="Nogawa T."/>
            <person name="Oowada E."/>
            <person name="Uramoto M."/>
            <person name="Osada H."/>
        </authorList>
    </citation>
    <scope>NUCLEOTIDE SEQUENCE [LARGE SCALE GENOMIC DNA]</scope>
    <source>
        <strain evidence="2 3">SN-593</strain>
    </source>
</reference>
<evidence type="ECO:0000259" key="1">
    <source>
        <dbReference type="PROSITE" id="PS50943"/>
    </source>
</evidence>
<dbReference type="SMART" id="SM00530">
    <property type="entry name" value="HTH_XRE"/>
    <property type="match status" value="1"/>
</dbReference>
<dbReference type="KEGG" id="arev:RVR_4755"/>
<evidence type="ECO:0000313" key="2">
    <source>
        <dbReference type="EMBL" id="BBA98538.1"/>
    </source>
</evidence>
<reference evidence="2 3" key="3">
    <citation type="journal article" date="2011" name="Nat. Chem. Biol.">
        <title>Reveromycin A biosynthesis uses RevG and RevJ for stereospecific spiroacetal formation.</title>
        <authorList>
            <person name="Takahashi S."/>
            <person name="Toyoda A."/>
            <person name="Sekiyama Y."/>
            <person name="Takagi H."/>
            <person name="Nogawa T."/>
            <person name="Uramoto M."/>
            <person name="Suzuki R."/>
            <person name="Koshino H."/>
            <person name="Kumano T."/>
            <person name="Panthee S."/>
            <person name="Dairi T."/>
            <person name="Ishikawa J."/>
            <person name="Ikeda H."/>
            <person name="Sakaki Y."/>
            <person name="Osada H."/>
        </authorList>
    </citation>
    <scope>NUCLEOTIDE SEQUENCE [LARGE SCALE GENOMIC DNA]</scope>
    <source>
        <strain evidence="2 3">SN-593</strain>
    </source>
</reference>
<gene>
    <name evidence="2" type="ORF">RVR_4755</name>
</gene>
<dbReference type="Proteomes" id="UP000595703">
    <property type="component" value="Chromosome"/>
</dbReference>
<reference evidence="2 3" key="1">
    <citation type="journal article" date="2010" name="J. Bacteriol.">
        <title>Biochemical characterization of a novel indole prenyltransferase from Streptomyces sp. SN-593.</title>
        <authorList>
            <person name="Takahashi S."/>
            <person name="Takagi H."/>
            <person name="Toyoda A."/>
            <person name="Uramoto M."/>
            <person name="Nogawa T."/>
            <person name="Ueki M."/>
            <person name="Sakaki Y."/>
            <person name="Osada H."/>
        </authorList>
    </citation>
    <scope>NUCLEOTIDE SEQUENCE [LARGE SCALE GENOMIC DNA]</scope>
    <source>
        <strain evidence="2 3">SN-593</strain>
    </source>
</reference>
<dbReference type="InterPro" id="IPR001387">
    <property type="entry name" value="Cro/C1-type_HTH"/>
</dbReference>
<evidence type="ECO:0000313" key="3">
    <source>
        <dbReference type="Proteomes" id="UP000595703"/>
    </source>
</evidence>
<dbReference type="Pfam" id="PF01381">
    <property type="entry name" value="HTH_3"/>
    <property type="match status" value="1"/>
</dbReference>
<name>A0A7U3UTU5_9ACTN</name>
<feature type="domain" description="HTH cro/C1-type" evidence="1">
    <location>
        <begin position="22"/>
        <end position="73"/>
    </location>
</feature>
<dbReference type="CDD" id="cd00093">
    <property type="entry name" value="HTH_XRE"/>
    <property type="match status" value="1"/>
</dbReference>
<accession>A0A7U3UTU5</accession>
<dbReference type="GO" id="GO:0003677">
    <property type="term" value="F:DNA binding"/>
    <property type="evidence" value="ECO:0007669"/>
    <property type="project" value="InterPro"/>
</dbReference>
<dbReference type="RefSeq" id="WP_202234675.1">
    <property type="nucleotide sequence ID" value="NZ_AP018365.1"/>
</dbReference>
<protein>
    <recommendedName>
        <fullName evidence="1">HTH cro/C1-type domain-containing protein</fullName>
    </recommendedName>
</protein>